<dbReference type="GO" id="GO:0016020">
    <property type="term" value="C:membrane"/>
    <property type="evidence" value="ECO:0007669"/>
    <property type="project" value="TreeGrafter"/>
</dbReference>
<dbReference type="Pfam" id="PF00106">
    <property type="entry name" value="adh_short"/>
    <property type="match status" value="1"/>
</dbReference>
<accession>A0AA39CBX7</accession>
<organism evidence="3 4">
    <name type="scientific">Cladophialophora chaetospira</name>
    <dbReference type="NCBI Taxonomy" id="386627"/>
    <lineage>
        <taxon>Eukaryota</taxon>
        <taxon>Fungi</taxon>
        <taxon>Dikarya</taxon>
        <taxon>Ascomycota</taxon>
        <taxon>Pezizomycotina</taxon>
        <taxon>Eurotiomycetes</taxon>
        <taxon>Chaetothyriomycetidae</taxon>
        <taxon>Chaetothyriales</taxon>
        <taxon>Herpotrichiellaceae</taxon>
        <taxon>Cladophialophora</taxon>
    </lineage>
</organism>
<dbReference type="PANTHER" id="PTHR44196">
    <property type="entry name" value="DEHYDROGENASE/REDUCTASE SDR FAMILY MEMBER 7B"/>
    <property type="match status" value="1"/>
</dbReference>
<dbReference type="GO" id="GO:0016491">
    <property type="term" value="F:oxidoreductase activity"/>
    <property type="evidence" value="ECO:0007669"/>
    <property type="project" value="UniProtKB-KW"/>
</dbReference>
<evidence type="ECO:0000256" key="2">
    <source>
        <dbReference type="ARBA" id="ARBA00023002"/>
    </source>
</evidence>
<proteinExistence type="inferred from homology"/>
<protein>
    <recommendedName>
        <fullName evidence="5">Oxidoreductase DltE</fullName>
    </recommendedName>
</protein>
<comment type="similarity">
    <text evidence="1">Belongs to the short-chain dehydrogenases/reductases (SDR) family.</text>
</comment>
<reference evidence="3" key="1">
    <citation type="submission" date="2022-10" db="EMBL/GenBank/DDBJ databases">
        <title>Culturing micro-colonial fungi from biological soil crusts in the Mojave desert and describing Neophaeococcomyces mojavensis, and introducing the new genera and species Taxawa tesnikishii.</title>
        <authorList>
            <person name="Kurbessoian T."/>
            <person name="Stajich J.E."/>
        </authorList>
    </citation>
    <scope>NUCLEOTIDE SEQUENCE</scope>
    <source>
        <strain evidence="3">TK_41</strain>
    </source>
</reference>
<dbReference type="EMBL" id="JAPDRK010000025">
    <property type="protein sequence ID" value="KAJ9602615.1"/>
    <property type="molecule type" value="Genomic_DNA"/>
</dbReference>
<evidence type="ECO:0000256" key="1">
    <source>
        <dbReference type="ARBA" id="ARBA00006484"/>
    </source>
</evidence>
<dbReference type="PANTHER" id="PTHR44196:SF1">
    <property type="entry name" value="DEHYDROGENASE_REDUCTASE SDR FAMILY MEMBER 7B"/>
    <property type="match status" value="1"/>
</dbReference>
<evidence type="ECO:0000313" key="4">
    <source>
        <dbReference type="Proteomes" id="UP001172673"/>
    </source>
</evidence>
<comment type="caution">
    <text evidence="3">The sequence shown here is derived from an EMBL/GenBank/DDBJ whole genome shotgun (WGS) entry which is preliminary data.</text>
</comment>
<keyword evidence="4" id="KW-1185">Reference proteome</keyword>
<dbReference type="InterPro" id="IPR036291">
    <property type="entry name" value="NAD(P)-bd_dom_sf"/>
</dbReference>
<name>A0AA39CBX7_9EURO</name>
<dbReference type="SUPFAM" id="SSF51735">
    <property type="entry name" value="NAD(P)-binding Rossmann-fold domains"/>
    <property type="match status" value="1"/>
</dbReference>
<sequence length="261" mass="27767">MAAISTIKTILIIGGTSGIGESFARRFHQLGKKVVVTGRREARLATLKKELPGLETYTMDNADISSLPGHVKGLTTKYPEIDTVWVNGGIQYSLAFKDEASIATDVTKINEEIAINVTAPAVLARLFIPFLIASGSEANFLITSSGLAFVPMGSFPVYCPTKSFIHSFLVGLRQQLAGSNVNVLEMAPPYVATDLDAAHKEAAAGGPPPMPLQEYTDKTFAILESKPAKELKEVAVGFAAMGADAWRGSIGSILENFHLGG</sequence>
<gene>
    <name evidence="3" type="ORF">H2200_012808</name>
</gene>
<evidence type="ECO:0000313" key="3">
    <source>
        <dbReference type="EMBL" id="KAJ9602615.1"/>
    </source>
</evidence>
<dbReference type="AlphaFoldDB" id="A0AA39CBX7"/>
<dbReference type="Gene3D" id="3.40.50.720">
    <property type="entry name" value="NAD(P)-binding Rossmann-like Domain"/>
    <property type="match status" value="1"/>
</dbReference>
<evidence type="ECO:0008006" key="5">
    <source>
        <dbReference type="Google" id="ProtNLM"/>
    </source>
</evidence>
<dbReference type="InterPro" id="IPR002347">
    <property type="entry name" value="SDR_fam"/>
</dbReference>
<dbReference type="Proteomes" id="UP001172673">
    <property type="component" value="Unassembled WGS sequence"/>
</dbReference>
<dbReference type="PRINTS" id="PR00081">
    <property type="entry name" value="GDHRDH"/>
</dbReference>
<keyword evidence="2" id="KW-0560">Oxidoreductase</keyword>